<dbReference type="PROSITE" id="PS50146">
    <property type="entry name" value="DAGK"/>
    <property type="match status" value="1"/>
</dbReference>
<evidence type="ECO:0000256" key="1">
    <source>
        <dbReference type="ARBA" id="ARBA00001946"/>
    </source>
</evidence>
<dbReference type="RefSeq" id="WP_251916943.1">
    <property type="nucleotide sequence ID" value="NZ_JAMRXG010000016.1"/>
</dbReference>
<dbReference type="Pfam" id="PF19279">
    <property type="entry name" value="YegS_C"/>
    <property type="match status" value="1"/>
</dbReference>
<dbReference type="Gene3D" id="3.40.50.10330">
    <property type="entry name" value="Probable inorganic polyphosphate/atp-NAD kinase, domain 1"/>
    <property type="match status" value="1"/>
</dbReference>
<keyword evidence="8" id="KW-0067">ATP-binding</keyword>
<evidence type="ECO:0000256" key="11">
    <source>
        <dbReference type="ARBA" id="ARBA00023209"/>
    </source>
</evidence>
<dbReference type="GO" id="GO:0005524">
    <property type="term" value="F:ATP binding"/>
    <property type="evidence" value="ECO:0007669"/>
    <property type="project" value="UniProtKB-KW"/>
</dbReference>
<dbReference type="InterPro" id="IPR050187">
    <property type="entry name" value="Lipid_Phosphate_FormReg"/>
</dbReference>
<gene>
    <name evidence="14" type="ORF">NDR86_29505</name>
</gene>
<evidence type="ECO:0000256" key="2">
    <source>
        <dbReference type="ARBA" id="ARBA00005983"/>
    </source>
</evidence>
<comment type="similarity">
    <text evidence="2">Belongs to the diacylglycerol/lipid kinase family.</text>
</comment>
<dbReference type="PANTHER" id="PTHR12358:SF106">
    <property type="entry name" value="LIPID KINASE YEGS"/>
    <property type="match status" value="1"/>
</dbReference>
<dbReference type="Pfam" id="PF00781">
    <property type="entry name" value="DAGK_cat"/>
    <property type="match status" value="1"/>
</dbReference>
<evidence type="ECO:0000256" key="10">
    <source>
        <dbReference type="ARBA" id="ARBA00023098"/>
    </source>
</evidence>
<evidence type="ECO:0000313" key="14">
    <source>
        <dbReference type="EMBL" id="MCM6777632.1"/>
    </source>
</evidence>
<dbReference type="GO" id="GO:0046872">
    <property type="term" value="F:metal ion binding"/>
    <property type="evidence" value="ECO:0007669"/>
    <property type="project" value="UniProtKB-KW"/>
</dbReference>
<dbReference type="Gene3D" id="2.60.200.40">
    <property type="match status" value="1"/>
</dbReference>
<dbReference type="SMART" id="SM00046">
    <property type="entry name" value="DAGKc"/>
    <property type="match status" value="1"/>
</dbReference>
<sequence length="317" mass="32270">MSGQIRSVLLVTNPLSGHGRGVAAAATARARFAERGVRVVDACGETVAETIRLVRDSLADHTDGPDAVVCAGGDGLVCIVLQALAGTGVPLGMIPGGTGNDLARELGVPEGDPLAAAEVVLAGNTRTIDLGVVRTAGPHFGGAGLPESVHFATVVGTGLDARVTLRANRMRYPKGPLRYTLAALAELASGLAVPYRLDLRGVPGESGPVTVETEAIMVAVGNTRSYGGGMQICPDAVIDDGLLEVTVVGAMSRLEMLRLLPVLSSGKRVDHPALRQFRATGIDLAAPGAPATADGEPAGLLPANFRVLPGAQPVLVP</sequence>
<dbReference type="EMBL" id="JAMRXG010000016">
    <property type="protein sequence ID" value="MCM6777632.1"/>
    <property type="molecule type" value="Genomic_DNA"/>
</dbReference>
<dbReference type="InterPro" id="IPR016064">
    <property type="entry name" value="NAD/diacylglycerol_kinase_sf"/>
</dbReference>
<dbReference type="InterPro" id="IPR001206">
    <property type="entry name" value="Diacylglycerol_kinase_cat_dom"/>
</dbReference>
<evidence type="ECO:0000256" key="3">
    <source>
        <dbReference type="ARBA" id="ARBA00022516"/>
    </source>
</evidence>
<evidence type="ECO:0000256" key="9">
    <source>
        <dbReference type="ARBA" id="ARBA00022842"/>
    </source>
</evidence>
<keyword evidence="12" id="KW-1208">Phospholipid metabolism</keyword>
<keyword evidence="9" id="KW-0460">Magnesium</keyword>
<keyword evidence="6" id="KW-0547">Nucleotide-binding</keyword>
<organism evidence="14 15">
    <name type="scientific">Nocardia pulmonis</name>
    <dbReference type="NCBI Taxonomy" id="2951408"/>
    <lineage>
        <taxon>Bacteria</taxon>
        <taxon>Bacillati</taxon>
        <taxon>Actinomycetota</taxon>
        <taxon>Actinomycetes</taxon>
        <taxon>Mycobacteriales</taxon>
        <taxon>Nocardiaceae</taxon>
        <taxon>Nocardia</taxon>
    </lineage>
</organism>
<keyword evidence="15" id="KW-1185">Reference proteome</keyword>
<dbReference type="NCBIfam" id="TIGR00147">
    <property type="entry name" value="YegS/Rv2252/BmrU family lipid kinase"/>
    <property type="match status" value="1"/>
</dbReference>
<evidence type="ECO:0000256" key="7">
    <source>
        <dbReference type="ARBA" id="ARBA00022777"/>
    </source>
</evidence>
<evidence type="ECO:0000256" key="12">
    <source>
        <dbReference type="ARBA" id="ARBA00023264"/>
    </source>
</evidence>
<keyword evidence="7 14" id="KW-0418">Kinase</keyword>
<evidence type="ECO:0000256" key="5">
    <source>
        <dbReference type="ARBA" id="ARBA00022723"/>
    </source>
</evidence>
<dbReference type="AlphaFoldDB" id="A0A9X2EBF7"/>
<protein>
    <submittedName>
        <fullName evidence="14">YegS/Rv2252/BmrU family lipid kinase</fullName>
    </submittedName>
</protein>
<proteinExistence type="inferred from homology"/>
<keyword evidence="5" id="KW-0479">Metal-binding</keyword>
<dbReference type="Proteomes" id="UP001139157">
    <property type="component" value="Unassembled WGS sequence"/>
</dbReference>
<evidence type="ECO:0000259" key="13">
    <source>
        <dbReference type="PROSITE" id="PS50146"/>
    </source>
</evidence>
<dbReference type="InterPro" id="IPR005218">
    <property type="entry name" value="Diacylglycerol/lipid_kinase"/>
</dbReference>
<comment type="cofactor">
    <cofactor evidence="1">
        <name>Mg(2+)</name>
        <dbReference type="ChEBI" id="CHEBI:18420"/>
    </cofactor>
</comment>
<reference evidence="14" key="1">
    <citation type="submission" date="2022-06" db="EMBL/GenBank/DDBJ databases">
        <title>Novel species in genus nocardia.</title>
        <authorList>
            <person name="Li F."/>
        </authorList>
    </citation>
    <scope>NUCLEOTIDE SEQUENCE</scope>
    <source>
        <strain evidence="14">CDC141</strain>
    </source>
</reference>
<dbReference type="GO" id="GO:0005886">
    <property type="term" value="C:plasma membrane"/>
    <property type="evidence" value="ECO:0007669"/>
    <property type="project" value="TreeGrafter"/>
</dbReference>
<dbReference type="SUPFAM" id="SSF111331">
    <property type="entry name" value="NAD kinase/diacylglycerol kinase-like"/>
    <property type="match status" value="1"/>
</dbReference>
<dbReference type="GO" id="GO:0008654">
    <property type="term" value="P:phospholipid biosynthetic process"/>
    <property type="evidence" value="ECO:0007669"/>
    <property type="project" value="UniProtKB-KW"/>
</dbReference>
<feature type="domain" description="DAGKc" evidence="13">
    <location>
        <begin position="3"/>
        <end position="137"/>
    </location>
</feature>
<evidence type="ECO:0000256" key="6">
    <source>
        <dbReference type="ARBA" id="ARBA00022741"/>
    </source>
</evidence>
<accession>A0A9X2EBF7</accession>
<keyword evidence="10" id="KW-0443">Lipid metabolism</keyword>
<dbReference type="GO" id="GO:0004143">
    <property type="term" value="F:ATP-dependent diacylglycerol kinase activity"/>
    <property type="evidence" value="ECO:0007669"/>
    <property type="project" value="TreeGrafter"/>
</dbReference>
<keyword evidence="3" id="KW-0444">Lipid biosynthesis</keyword>
<name>A0A9X2EBF7_9NOCA</name>
<dbReference type="PANTHER" id="PTHR12358">
    <property type="entry name" value="SPHINGOSINE KINASE"/>
    <property type="match status" value="1"/>
</dbReference>
<dbReference type="InterPro" id="IPR045540">
    <property type="entry name" value="YegS/DAGK_C"/>
</dbReference>
<evidence type="ECO:0000256" key="8">
    <source>
        <dbReference type="ARBA" id="ARBA00022840"/>
    </source>
</evidence>
<dbReference type="InterPro" id="IPR017438">
    <property type="entry name" value="ATP-NAD_kinase_N"/>
</dbReference>
<evidence type="ECO:0000313" key="15">
    <source>
        <dbReference type="Proteomes" id="UP001139157"/>
    </source>
</evidence>
<comment type="caution">
    <text evidence="14">The sequence shown here is derived from an EMBL/GenBank/DDBJ whole genome shotgun (WGS) entry which is preliminary data.</text>
</comment>
<evidence type="ECO:0000256" key="4">
    <source>
        <dbReference type="ARBA" id="ARBA00022679"/>
    </source>
</evidence>
<keyword evidence="11" id="KW-0594">Phospholipid biosynthesis</keyword>
<keyword evidence="4" id="KW-0808">Transferase</keyword>